<feature type="region of interest" description="Disordered" evidence="7">
    <location>
        <begin position="95"/>
        <end position="150"/>
    </location>
</feature>
<feature type="compositionally biased region" description="Low complexity" evidence="7">
    <location>
        <begin position="125"/>
        <end position="150"/>
    </location>
</feature>
<dbReference type="PANTHER" id="PTHR36206">
    <property type="entry name" value="ASPERCRYPTIN BIOSYNTHESIS CLUSTER-SPECIFIC TRANSCRIPTION REGULATOR ATNN-RELATED"/>
    <property type="match status" value="1"/>
</dbReference>
<keyword evidence="6" id="KW-0539">Nucleus</keyword>
<keyword evidence="3" id="KW-0805">Transcription regulation</keyword>
<evidence type="ECO:0000256" key="3">
    <source>
        <dbReference type="ARBA" id="ARBA00023015"/>
    </source>
</evidence>
<dbReference type="SMART" id="SM00066">
    <property type="entry name" value="GAL4"/>
    <property type="match status" value="1"/>
</dbReference>
<feature type="compositionally biased region" description="Polar residues" evidence="7">
    <location>
        <begin position="370"/>
        <end position="382"/>
    </location>
</feature>
<dbReference type="Pfam" id="PF00172">
    <property type="entry name" value="Zn_clus"/>
    <property type="match status" value="1"/>
</dbReference>
<dbReference type="Gene3D" id="4.10.240.10">
    <property type="entry name" value="Zn(2)-C6 fungal-type DNA-binding domain"/>
    <property type="match status" value="1"/>
</dbReference>
<dbReference type="InterPro" id="IPR036864">
    <property type="entry name" value="Zn2-C6_fun-type_DNA-bd_sf"/>
</dbReference>
<evidence type="ECO:0000256" key="7">
    <source>
        <dbReference type="SAM" id="MobiDB-lite"/>
    </source>
</evidence>
<dbReference type="GO" id="GO:0008270">
    <property type="term" value="F:zinc ion binding"/>
    <property type="evidence" value="ECO:0007669"/>
    <property type="project" value="InterPro"/>
</dbReference>
<keyword evidence="2" id="KW-0862">Zinc</keyword>
<evidence type="ECO:0000313" key="10">
    <source>
        <dbReference type="Proteomes" id="UP000277212"/>
    </source>
</evidence>
<dbReference type="CDD" id="cd00067">
    <property type="entry name" value="GAL4"/>
    <property type="match status" value="1"/>
</dbReference>
<comment type="caution">
    <text evidence="9">The sequence shown here is derived from an EMBL/GenBank/DDBJ whole genome shotgun (WGS) entry which is preliminary data.</text>
</comment>
<proteinExistence type="predicted"/>
<organism evidence="9 10">
    <name type="scientific">Fusarium kuroshium</name>
    <dbReference type="NCBI Taxonomy" id="2010991"/>
    <lineage>
        <taxon>Eukaryota</taxon>
        <taxon>Fungi</taxon>
        <taxon>Dikarya</taxon>
        <taxon>Ascomycota</taxon>
        <taxon>Pezizomycotina</taxon>
        <taxon>Sordariomycetes</taxon>
        <taxon>Hypocreomycetidae</taxon>
        <taxon>Hypocreales</taxon>
        <taxon>Nectriaceae</taxon>
        <taxon>Fusarium</taxon>
        <taxon>Fusarium solani species complex</taxon>
    </lineage>
</organism>
<evidence type="ECO:0000256" key="4">
    <source>
        <dbReference type="ARBA" id="ARBA00023125"/>
    </source>
</evidence>
<dbReference type="EMBL" id="NKUJ01000214">
    <property type="protein sequence ID" value="RMJ10124.1"/>
    <property type="molecule type" value="Genomic_DNA"/>
</dbReference>
<keyword evidence="10" id="KW-1185">Reference proteome</keyword>
<accession>A0A3M2RXU9</accession>
<dbReference type="InterPro" id="IPR052360">
    <property type="entry name" value="Transcr_Regulatory_Proteins"/>
</dbReference>
<feature type="compositionally biased region" description="Polar residues" evidence="7">
    <location>
        <begin position="113"/>
        <end position="124"/>
    </location>
</feature>
<dbReference type="PANTHER" id="PTHR36206:SF4">
    <property type="entry name" value="HYPOTHETICAL CONSERVED PROTEIN (EUROFUNG)-RELATED"/>
    <property type="match status" value="1"/>
</dbReference>
<evidence type="ECO:0000256" key="1">
    <source>
        <dbReference type="ARBA" id="ARBA00022723"/>
    </source>
</evidence>
<evidence type="ECO:0000256" key="5">
    <source>
        <dbReference type="ARBA" id="ARBA00023163"/>
    </source>
</evidence>
<evidence type="ECO:0000259" key="8">
    <source>
        <dbReference type="PROSITE" id="PS50048"/>
    </source>
</evidence>
<protein>
    <recommendedName>
        <fullName evidence="8">Zn(2)-C6 fungal-type domain-containing protein</fullName>
    </recommendedName>
</protein>
<dbReference type="GO" id="GO:0000981">
    <property type="term" value="F:DNA-binding transcription factor activity, RNA polymerase II-specific"/>
    <property type="evidence" value="ECO:0007669"/>
    <property type="project" value="InterPro"/>
</dbReference>
<keyword evidence="1" id="KW-0479">Metal-binding</keyword>
<sequence>MEIQFSLPINTVRAAISSGTSTATGRSAHAAAARGGTHRFALETRTRHTRRSSTRARTGCSTCEKRHVKCDETKPSCLNCMKWRGYCDGYTENSTASASSSSISPTTTSGPSEQSRPTTAATYRSTSTVNSSSTVSSSSSLDSSTSISSSSTSIATSDIKVTVGSTAVVRPRTPPIFEEPAVNTVCFANSDQRAYFDEWSNLTINFLSGGLGNSRLWTITMPQLTLQEPTLRYAAMAVGALRKASNVEFEASSPDADLMSDNKHYLNAIIYYCEALRLQSKARPSKEGLRTAMLSSLLFICFETQRGNMPAALKHVTHGFSMLNELSACSEKAPDLVSIAPAPPALVQEILDCYKPLELQSPRFAMDEFSNSTSADRVAQSSKSRKPVEYVR</sequence>
<dbReference type="Proteomes" id="UP000277212">
    <property type="component" value="Unassembled WGS sequence"/>
</dbReference>
<feature type="compositionally biased region" description="Low complexity" evidence="7">
    <location>
        <begin position="95"/>
        <end position="112"/>
    </location>
</feature>
<dbReference type="GO" id="GO:0003677">
    <property type="term" value="F:DNA binding"/>
    <property type="evidence" value="ECO:0007669"/>
    <property type="project" value="UniProtKB-KW"/>
</dbReference>
<dbReference type="PROSITE" id="PS50048">
    <property type="entry name" value="ZN2_CY6_FUNGAL_2"/>
    <property type="match status" value="1"/>
</dbReference>
<evidence type="ECO:0000256" key="2">
    <source>
        <dbReference type="ARBA" id="ARBA00022833"/>
    </source>
</evidence>
<name>A0A3M2RXU9_9HYPO</name>
<dbReference type="AlphaFoldDB" id="A0A3M2RXU9"/>
<dbReference type="InterPro" id="IPR001138">
    <property type="entry name" value="Zn2Cys6_DnaBD"/>
</dbReference>
<dbReference type="InterPro" id="IPR021858">
    <property type="entry name" value="Fun_TF"/>
</dbReference>
<dbReference type="SUPFAM" id="SSF57701">
    <property type="entry name" value="Zn2/Cys6 DNA-binding domain"/>
    <property type="match status" value="1"/>
</dbReference>
<gene>
    <name evidence="9" type="ORF">CDV36_010235</name>
</gene>
<evidence type="ECO:0000313" key="9">
    <source>
        <dbReference type="EMBL" id="RMJ10124.1"/>
    </source>
</evidence>
<keyword evidence="5" id="KW-0804">Transcription</keyword>
<feature type="domain" description="Zn(2)-C6 fungal-type" evidence="8">
    <location>
        <begin position="59"/>
        <end position="87"/>
    </location>
</feature>
<dbReference type="STRING" id="2010991.A0A3M2RXU9"/>
<feature type="region of interest" description="Disordered" evidence="7">
    <location>
        <begin position="370"/>
        <end position="392"/>
    </location>
</feature>
<dbReference type="Pfam" id="PF11951">
    <property type="entry name" value="Fungal_trans_2"/>
    <property type="match status" value="1"/>
</dbReference>
<keyword evidence="4" id="KW-0238">DNA-binding</keyword>
<evidence type="ECO:0000256" key="6">
    <source>
        <dbReference type="ARBA" id="ARBA00023242"/>
    </source>
</evidence>
<dbReference type="OrthoDB" id="3598904at2759"/>
<reference evidence="9 10" key="1">
    <citation type="submission" date="2017-06" db="EMBL/GenBank/DDBJ databases">
        <title>Comparative genomic analysis of Ambrosia Fusariam Clade fungi.</title>
        <authorList>
            <person name="Stajich J.E."/>
            <person name="Carrillo J."/>
            <person name="Kijimoto T."/>
            <person name="Eskalen A."/>
            <person name="O'Donnell K."/>
            <person name="Kasson M."/>
        </authorList>
    </citation>
    <scope>NUCLEOTIDE SEQUENCE [LARGE SCALE GENOMIC DNA]</scope>
    <source>
        <strain evidence="9">UCR3666</strain>
    </source>
</reference>